<accession>A0A6C1B4T5</accession>
<dbReference type="InterPro" id="IPR001206">
    <property type="entry name" value="Diacylglycerol_kinase_cat_dom"/>
</dbReference>
<organism evidence="2 3">
    <name type="scientific">Nitrogeniibacter mangrovi</name>
    <dbReference type="NCBI Taxonomy" id="2016596"/>
    <lineage>
        <taxon>Bacteria</taxon>
        <taxon>Pseudomonadati</taxon>
        <taxon>Pseudomonadota</taxon>
        <taxon>Betaproteobacteria</taxon>
        <taxon>Rhodocyclales</taxon>
        <taxon>Zoogloeaceae</taxon>
        <taxon>Nitrogeniibacter</taxon>
    </lineage>
</organism>
<protein>
    <recommendedName>
        <fullName evidence="1">DAGKc domain-containing protein</fullName>
    </recommendedName>
</protein>
<dbReference type="EMBL" id="CP048836">
    <property type="protein sequence ID" value="QID18443.1"/>
    <property type="molecule type" value="Genomic_DNA"/>
</dbReference>
<reference evidence="2 3" key="1">
    <citation type="submission" date="2020-02" db="EMBL/GenBank/DDBJ databases">
        <title>Nitrogenibacter mangrovi gen. nov., sp. nov. isolated from mangrove sediment, a denitrifying betaproteobacterium.</title>
        <authorList>
            <person name="Liao H."/>
            <person name="Tian Y."/>
        </authorList>
    </citation>
    <scope>NUCLEOTIDE SEQUENCE [LARGE SCALE GENOMIC DNA]</scope>
    <source>
        <strain evidence="2 3">M9-3-2</strain>
    </source>
</reference>
<dbReference type="AlphaFoldDB" id="A0A6C1B4T5"/>
<dbReference type="RefSeq" id="WP_173766103.1">
    <property type="nucleotide sequence ID" value="NZ_CP048836.1"/>
</dbReference>
<sequence length="301" mass="32530">MTSRVIAVVLNTRSAAGRSPHLRAQIEAHLQAPGVRLAWFEPERRARIDAVCADAARAGDRVVAVGGDGTVRSVAQAARATGTPMAIIPTGTYNYVARYHDIPEDIADAARLAATGTPRPTGVGDINGLLFFNHAAFGLYTRIIAARERHTAVLGRSRVTAVLSGLATLFNRYPIMRLHLAADGASRQVRANAVFFGANPLLLEAVDTAFAERCRGRCLGLVLMKHQSRVHVLGAALRALVGRLSAAPDFELGGVGAMDLDIRRRRRRLRISLDGEIIKLPLPLHLRYQADALALVRPDHD</sequence>
<keyword evidence="3" id="KW-1185">Reference proteome</keyword>
<dbReference type="PANTHER" id="PTHR12358:SF54">
    <property type="entry name" value="SPHINGOSINE KINASE RELATED PROTEIN"/>
    <property type="match status" value="1"/>
</dbReference>
<dbReference type="PROSITE" id="PS50146">
    <property type="entry name" value="DAGK"/>
    <property type="match status" value="1"/>
</dbReference>
<dbReference type="InterPro" id="IPR050187">
    <property type="entry name" value="Lipid_Phosphate_FormReg"/>
</dbReference>
<dbReference type="Pfam" id="PF00781">
    <property type="entry name" value="DAGK_cat"/>
    <property type="match status" value="1"/>
</dbReference>
<dbReference type="KEGG" id="azq:G3580_12865"/>
<evidence type="ECO:0000259" key="1">
    <source>
        <dbReference type="PROSITE" id="PS50146"/>
    </source>
</evidence>
<dbReference type="InterPro" id="IPR016064">
    <property type="entry name" value="NAD/diacylglycerol_kinase_sf"/>
</dbReference>
<proteinExistence type="predicted"/>
<evidence type="ECO:0000313" key="3">
    <source>
        <dbReference type="Proteomes" id="UP000501991"/>
    </source>
</evidence>
<dbReference type="Proteomes" id="UP000501991">
    <property type="component" value="Chromosome"/>
</dbReference>
<dbReference type="InterPro" id="IPR017438">
    <property type="entry name" value="ATP-NAD_kinase_N"/>
</dbReference>
<gene>
    <name evidence="2" type="ORF">G3580_12865</name>
</gene>
<dbReference type="Gene3D" id="2.60.200.40">
    <property type="match status" value="1"/>
</dbReference>
<dbReference type="Gene3D" id="3.40.50.10330">
    <property type="entry name" value="Probable inorganic polyphosphate/atp-NAD kinase, domain 1"/>
    <property type="match status" value="1"/>
</dbReference>
<feature type="domain" description="DAGKc" evidence="1">
    <location>
        <begin position="1"/>
        <end position="130"/>
    </location>
</feature>
<dbReference type="PANTHER" id="PTHR12358">
    <property type="entry name" value="SPHINGOSINE KINASE"/>
    <property type="match status" value="1"/>
</dbReference>
<evidence type="ECO:0000313" key="2">
    <source>
        <dbReference type="EMBL" id="QID18443.1"/>
    </source>
</evidence>
<dbReference type="SUPFAM" id="SSF111331">
    <property type="entry name" value="NAD kinase/diacylglycerol kinase-like"/>
    <property type="match status" value="1"/>
</dbReference>
<dbReference type="GO" id="GO:0016301">
    <property type="term" value="F:kinase activity"/>
    <property type="evidence" value="ECO:0007669"/>
    <property type="project" value="InterPro"/>
</dbReference>
<name>A0A6C1B4T5_9RHOO</name>